<dbReference type="EMBL" id="JBDJAW010000016">
    <property type="protein sequence ID" value="MEN3537575.1"/>
    <property type="molecule type" value="Genomic_DNA"/>
</dbReference>
<evidence type="ECO:0000313" key="3">
    <source>
        <dbReference type="EMBL" id="MEN3537575.1"/>
    </source>
</evidence>
<proteinExistence type="predicted"/>
<accession>A0ABV0ASA5</accession>
<feature type="region of interest" description="Disordered" evidence="1">
    <location>
        <begin position="261"/>
        <end position="281"/>
    </location>
</feature>
<dbReference type="SUPFAM" id="SSF89392">
    <property type="entry name" value="Prokaryotic lipoproteins and lipoprotein localization factors"/>
    <property type="match status" value="1"/>
</dbReference>
<evidence type="ECO:0000256" key="2">
    <source>
        <dbReference type="SAM" id="SignalP"/>
    </source>
</evidence>
<sequence length="281" mass="29276">MRRLLVAAGAVAAITVAGCGTTATPSLQNAQLSAAEVIQQTAQKADGVNTYAADLVVNVTDAKGGQGGVVQGTMLYQKTPQIASDINLTQLSFNGQNVPGGVRVILQGDVAYVKLDMLKTLVGATKPWIRLDLKQLGSQAGVNVDQFLGQAQQFDLKTSAALLTASKDVKSVGSEQVGGVETTHYSGTFPVDEAVKQLPEEQRGRLQGELASAKDVKFDAWIDAQGLPRKVELSGGKPDAGTFKATAMFKSFNEPVSIEAPAADQVGELPKTLPQPSGLGG</sequence>
<reference evidence="3 4" key="1">
    <citation type="submission" date="2024-05" db="EMBL/GenBank/DDBJ databases">
        <title>Microbispora sp.ZYX-F-249.</title>
        <authorList>
            <person name="Xie H."/>
        </authorList>
    </citation>
    <scope>NUCLEOTIDE SEQUENCE [LARGE SCALE GENOMIC DNA]</scope>
    <source>
        <strain evidence="3 4">ZYX-F-249</strain>
    </source>
</reference>
<keyword evidence="3" id="KW-0449">Lipoprotein</keyword>
<comment type="caution">
    <text evidence="3">The sequence shown here is derived from an EMBL/GenBank/DDBJ whole genome shotgun (WGS) entry which is preliminary data.</text>
</comment>
<dbReference type="PROSITE" id="PS51257">
    <property type="entry name" value="PROKAR_LIPOPROTEIN"/>
    <property type="match status" value="1"/>
</dbReference>
<keyword evidence="2" id="KW-0732">Signal</keyword>
<feature type="signal peptide" evidence="2">
    <location>
        <begin position="1"/>
        <end position="19"/>
    </location>
</feature>
<keyword evidence="4" id="KW-1185">Reference proteome</keyword>
<dbReference type="Proteomes" id="UP001447516">
    <property type="component" value="Unassembled WGS sequence"/>
</dbReference>
<evidence type="ECO:0000256" key="1">
    <source>
        <dbReference type="SAM" id="MobiDB-lite"/>
    </source>
</evidence>
<gene>
    <name evidence="3" type="ORF">AAH991_20860</name>
</gene>
<feature type="chain" id="PRO_5045963582" evidence="2">
    <location>
        <begin position="20"/>
        <end position="281"/>
    </location>
</feature>
<dbReference type="InterPro" id="IPR029046">
    <property type="entry name" value="LolA/LolB/LppX"/>
</dbReference>
<evidence type="ECO:0000313" key="4">
    <source>
        <dbReference type="Proteomes" id="UP001447516"/>
    </source>
</evidence>
<dbReference type="RefSeq" id="WP_346227532.1">
    <property type="nucleotide sequence ID" value="NZ_JBDJAW010000016.1"/>
</dbReference>
<organism evidence="3 4">
    <name type="scientific">Microbispora maris</name>
    <dbReference type="NCBI Taxonomy" id="3144104"/>
    <lineage>
        <taxon>Bacteria</taxon>
        <taxon>Bacillati</taxon>
        <taxon>Actinomycetota</taxon>
        <taxon>Actinomycetes</taxon>
        <taxon>Streptosporangiales</taxon>
        <taxon>Streptosporangiaceae</taxon>
        <taxon>Microbispora</taxon>
    </lineage>
</organism>
<dbReference type="Gene3D" id="2.50.20.20">
    <property type="match status" value="1"/>
</dbReference>
<protein>
    <submittedName>
        <fullName evidence="3">LppX_LprAFG lipoprotein</fullName>
    </submittedName>
</protein>
<name>A0ABV0ASA5_9ACTN</name>